<organism evidence="4 5">
    <name type="scientific">Ophiocordyceps unilateralis</name>
    <name type="common">Zombie-ant fungus</name>
    <name type="synonym">Torrubia unilateralis</name>
    <dbReference type="NCBI Taxonomy" id="268505"/>
    <lineage>
        <taxon>Eukaryota</taxon>
        <taxon>Fungi</taxon>
        <taxon>Dikarya</taxon>
        <taxon>Ascomycota</taxon>
        <taxon>Pezizomycotina</taxon>
        <taxon>Sordariomycetes</taxon>
        <taxon>Hypocreomycetidae</taxon>
        <taxon>Hypocreales</taxon>
        <taxon>Ophiocordycipitaceae</taxon>
        <taxon>Ophiocordyceps</taxon>
    </lineage>
</organism>
<feature type="signal peptide" evidence="3">
    <location>
        <begin position="1"/>
        <end position="22"/>
    </location>
</feature>
<feature type="compositionally biased region" description="Low complexity" evidence="1">
    <location>
        <begin position="64"/>
        <end position="81"/>
    </location>
</feature>
<proteinExistence type="predicted"/>
<keyword evidence="3" id="KW-0732">Signal</keyword>
<dbReference type="Proteomes" id="UP000037136">
    <property type="component" value="Unassembled WGS sequence"/>
</dbReference>
<evidence type="ECO:0000256" key="3">
    <source>
        <dbReference type="SAM" id="SignalP"/>
    </source>
</evidence>
<comment type="caution">
    <text evidence="4">The sequence shown here is derived from an EMBL/GenBank/DDBJ whole genome shotgun (WGS) entry which is preliminary data.</text>
</comment>
<protein>
    <submittedName>
        <fullName evidence="4">Uncharacterized protein</fullName>
    </submittedName>
</protein>
<dbReference type="EMBL" id="LAZP02000861">
    <property type="protein sequence ID" value="PFH55554.1"/>
    <property type="molecule type" value="Genomic_DNA"/>
</dbReference>
<dbReference type="AlphaFoldDB" id="A0A2A9P305"/>
<keyword evidence="2" id="KW-0812">Transmembrane</keyword>
<feature type="chain" id="PRO_5012066549" evidence="3">
    <location>
        <begin position="23"/>
        <end position="166"/>
    </location>
</feature>
<feature type="compositionally biased region" description="Polar residues" evidence="1">
    <location>
        <begin position="82"/>
        <end position="93"/>
    </location>
</feature>
<feature type="region of interest" description="Disordered" evidence="1">
    <location>
        <begin position="39"/>
        <end position="96"/>
    </location>
</feature>
<evidence type="ECO:0000256" key="1">
    <source>
        <dbReference type="SAM" id="MobiDB-lite"/>
    </source>
</evidence>
<keyword evidence="2" id="KW-1133">Transmembrane helix</keyword>
<evidence type="ECO:0000313" key="5">
    <source>
        <dbReference type="Proteomes" id="UP000037136"/>
    </source>
</evidence>
<sequence length="166" mass="16800">MMRRLFSCLVAVSSVVLAAAHAAAPGDVNALLLSRRQEPVPSATKSNLDTTSEPPNNNMISAGAPLSPVPSSIVSSPTSASRQQNANATTGPRLSTGIDENVSAIVSVTSDKSQTSSTSDVSATAASTSGSAGLGSDFLIHLVAGVVCLPHAIALLLRLDQLRLAP</sequence>
<reference evidence="4 5" key="2">
    <citation type="journal article" date="2017" name="Sci. Rep.">
        <title>Ant-infecting Ophiocordyceps genomes reveal a high diversity of potential behavioral manipulation genes and a possible major role for enterotoxins.</title>
        <authorList>
            <person name="de Bekker C."/>
            <person name="Ohm R.A."/>
            <person name="Evans H.C."/>
            <person name="Brachmann A."/>
            <person name="Hughes D.P."/>
        </authorList>
    </citation>
    <scope>NUCLEOTIDE SEQUENCE [LARGE SCALE GENOMIC DNA]</scope>
    <source>
        <strain evidence="4 5">SC16a</strain>
    </source>
</reference>
<evidence type="ECO:0000256" key="2">
    <source>
        <dbReference type="SAM" id="Phobius"/>
    </source>
</evidence>
<accession>A0A2A9P305</accession>
<evidence type="ECO:0000313" key="4">
    <source>
        <dbReference type="EMBL" id="PFH55554.1"/>
    </source>
</evidence>
<keyword evidence="2" id="KW-0472">Membrane</keyword>
<feature type="compositionally biased region" description="Polar residues" evidence="1">
    <location>
        <begin position="43"/>
        <end position="60"/>
    </location>
</feature>
<keyword evidence="5" id="KW-1185">Reference proteome</keyword>
<feature type="transmembrane region" description="Helical" evidence="2">
    <location>
        <begin position="138"/>
        <end position="157"/>
    </location>
</feature>
<name>A0A2A9P305_OPHUN</name>
<gene>
    <name evidence="4" type="ORF">XA68_18070</name>
</gene>
<reference evidence="4 5" key="1">
    <citation type="journal article" date="2015" name="BMC Genomics">
        <title>Gene expression during zombie ant biting behavior reflects the complexity underlying fungal parasitic behavioral manipulation.</title>
        <authorList>
            <person name="de Bekker C."/>
            <person name="Ohm R.A."/>
            <person name="Loreto R.G."/>
            <person name="Sebastian A."/>
            <person name="Albert I."/>
            <person name="Merrow M."/>
            <person name="Brachmann A."/>
            <person name="Hughes D.P."/>
        </authorList>
    </citation>
    <scope>NUCLEOTIDE SEQUENCE [LARGE SCALE GENOMIC DNA]</scope>
    <source>
        <strain evidence="4 5">SC16a</strain>
    </source>
</reference>